<accession>A0A699QG19</accession>
<dbReference type="EC" id="2.7.13.3" evidence="2"/>
<evidence type="ECO:0000256" key="2">
    <source>
        <dbReference type="ARBA" id="ARBA00012438"/>
    </source>
</evidence>
<dbReference type="EMBL" id="BKCJ011012468">
    <property type="protein sequence ID" value="GFC66764.1"/>
    <property type="molecule type" value="Genomic_DNA"/>
</dbReference>
<keyword evidence="7" id="KW-0067">ATP-binding</keyword>
<dbReference type="AlphaFoldDB" id="A0A699QG19"/>
<evidence type="ECO:0000256" key="3">
    <source>
        <dbReference type="ARBA" id="ARBA00022553"/>
    </source>
</evidence>
<dbReference type="GO" id="GO:0005524">
    <property type="term" value="F:ATP binding"/>
    <property type="evidence" value="ECO:0007669"/>
    <property type="project" value="UniProtKB-KW"/>
</dbReference>
<dbReference type="GO" id="GO:0004673">
    <property type="term" value="F:protein histidine kinase activity"/>
    <property type="evidence" value="ECO:0007669"/>
    <property type="project" value="UniProtKB-EC"/>
</dbReference>
<proteinExistence type="predicted"/>
<dbReference type="Pfam" id="PF07536">
    <property type="entry name" value="HWE_HK"/>
    <property type="match status" value="1"/>
</dbReference>
<dbReference type="InterPro" id="IPR011102">
    <property type="entry name" value="Sig_transdc_His_kinase_HWE"/>
</dbReference>
<sequence length="207" mass="22897">DISDRKQADERQRVLINELNHRVKNTLATVQALATYTFRRGSDDDALSRFEGRLMALSRAHNVLTDESWSGANLRDIAADTVESIAGQGSNRLRLQGADLYLKPQLALSIATVLHELSTNAAKYGALSSPEGRISLSWTIEEESSGQVLKIIWEESAGPIVSPPLKKGFGTRVIERSLSQEHQAKVKLEFPFTGVRCEMEIPIIEVV</sequence>
<evidence type="ECO:0000256" key="1">
    <source>
        <dbReference type="ARBA" id="ARBA00000085"/>
    </source>
</evidence>
<name>A0A699QG19_TANCI</name>
<evidence type="ECO:0000313" key="9">
    <source>
        <dbReference type="EMBL" id="GFC66764.1"/>
    </source>
</evidence>
<dbReference type="PANTHER" id="PTHR41523">
    <property type="entry name" value="TWO-COMPONENT SYSTEM SENSOR PROTEIN"/>
    <property type="match status" value="1"/>
</dbReference>
<comment type="catalytic activity">
    <reaction evidence="1">
        <text>ATP + protein L-histidine = ADP + protein N-phospho-L-histidine.</text>
        <dbReference type="EC" id="2.7.13.3"/>
    </reaction>
</comment>
<keyword evidence="4" id="KW-0808">Transferase</keyword>
<keyword evidence="3" id="KW-0597">Phosphoprotein</keyword>
<reference evidence="9" key="1">
    <citation type="journal article" date="2019" name="Sci. Rep.">
        <title>Draft genome of Tanacetum cinerariifolium, the natural source of mosquito coil.</title>
        <authorList>
            <person name="Yamashiro T."/>
            <person name="Shiraishi A."/>
            <person name="Satake H."/>
            <person name="Nakayama K."/>
        </authorList>
    </citation>
    <scope>NUCLEOTIDE SEQUENCE</scope>
</reference>
<dbReference type="Gene3D" id="3.30.565.10">
    <property type="entry name" value="Histidine kinase-like ATPase, C-terminal domain"/>
    <property type="match status" value="1"/>
</dbReference>
<feature type="domain" description="Signal transduction histidine kinase HWE region" evidence="8">
    <location>
        <begin position="18"/>
        <end position="99"/>
    </location>
</feature>
<dbReference type="InterPro" id="IPR036890">
    <property type="entry name" value="HATPase_C_sf"/>
</dbReference>
<evidence type="ECO:0000256" key="4">
    <source>
        <dbReference type="ARBA" id="ARBA00022679"/>
    </source>
</evidence>
<evidence type="ECO:0000256" key="7">
    <source>
        <dbReference type="ARBA" id="ARBA00022840"/>
    </source>
</evidence>
<comment type="caution">
    <text evidence="9">The sequence shown here is derived from an EMBL/GenBank/DDBJ whole genome shotgun (WGS) entry which is preliminary data.</text>
</comment>
<keyword evidence="6" id="KW-0418">Kinase</keyword>
<keyword evidence="5" id="KW-0547">Nucleotide-binding</keyword>
<gene>
    <name evidence="9" type="ORF">Tci_838734</name>
</gene>
<feature type="non-terminal residue" evidence="9">
    <location>
        <position position="1"/>
    </location>
</feature>
<evidence type="ECO:0000256" key="5">
    <source>
        <dbReference type="ARBA" id="ARBA00022741"/>
    </source>
</evidence>
<evidence type="ECO:0000256" key="6">
    <source>
        <dbReference type="ARBA" id="ARBA00022777"/>
    </source>
</evidence>
<dbReference type="PANTHER" id="PTHR41523:SF7">
    <property type="entry name" value="HISTIDINE KINASE"/>
    <property type="match status" value="1"/>
</dbReference>
<dbReference type="SMART" id="SM00911">
    <property type="entry name" value="HWE_HK"/>
    <property type="match status" value="1"/>
</dbReference>
<protein>
    <recommendedName>
        <fullName evidence="2">histidine kinase</fullName>
        <ecNumber evidence="2">2.7.13.3</ecNumber>
    </recommendedName>
</protein>
<evidence type="ECO:0000259" key="8">
    <source>
        <dbReference type="SMART" id="SM00911"/>
    </source>
</evidence>
<organism evidence="9">
    <name type="scientific">Tanacetum cinerariifolium</name>
    <name type="common">Dalmatian daisy</name>
    <name type="synonym">Chrysanthemum cinerariifolium</name>
    <dbReference type="NCBI Taxonomy" id="118510"/>
    <lineage>
        <taxon>Eukaryota</taxon>
        <taxon>Viridiplantae</taxon>
        <taxon>Streptophyta</taxon>
        <taxon>Embryophyta</taxon>
        <taxon>Tracheophyta</taxon>
        <taxon>Spermatophyta</taxon>
        <taxon>Magnoliopsida</taxon>
        <taxon>eudicotyledons</taxon>
        <taxon>Gunneridae</taxon>
        <taxon>Pentapetalae</taxon>
        <taxon>asterids</taxon>
        <taxon>campanulids</taxon>
        <taxon>Asterales</taxon>
        <taxon>Asteraceae</taxon>
        <taxon>Asteroideae</taxon>
        <taxon>Anthemideae</taxon>
        <taxon>Anthemidinae</taxon>
        <taxon>Tanacetum</taxon>
    </lineage>
</organism>